<evidence type="ECO:0000313" key="1">
    <source>
        <dbReference type="EMBL" id="MCP1384471.1"/>
    </source>
</evidence>
<evidence type="ECO:0000313" key="2">
    <source>
        <dbReference type="Proteomes" id="UP001204772"/>
    </source>
</evidence>
<accession>A0ABT1FRS5</accession>
<reference evidence="1 2" key="1">
    <citation type="submission" date="2022-06" db="EMBL/GenBank/DDBJ databases">
        <title>Runella sp. S5 genome sequencing.</title>
        <authorList>
            <person name="Park S."/>
        </authorList>
    </citation>
    <scope>NUCLEOTIDE SEQUENCE [LARGE SCALE GENOMIC DNA]</scope>
    <source>
        <strain evidence="1 2">S5</strain>
    </source>
</reference>
<protein>
    <submittedName>
        <fullName evidence="1">Uncharacterized protein</fullName>
    </submittedName>
</protein>
<name>A0ABT1FRS5_9BACT</name>
<sequence length="66" mass="7747">MNYDEVIEQAHEEHFMWQDQTRAERDEWINMSANVSGLCIRAGNRSTKAGFITKVHLKNHLLNFTL</sequence>
<proteinExistence type="predicted"/>
<dbReference type="EMBL" id="JAMZEL010000008">
    <property type="protein sequence ID" value="MCP1384471.1"/>
    <property type="molecule type" value="Genomic_DNA"/>
</dbReference>
<keyword evidence="2" id="KW-1185">Reference proteome</keyword>
<comment type="caution">
    <text evidence="1">The sequence shown here is derived from an EMBL/GenBank/DDBJ whole genome shotgun (WGS) entry which is preliminary data.</text>
</comment>
<gene>
    <name evidence="1" type="ORF">NCI00_18680</name>
</gene>
<organism evidence="1 2">
    <name type="scientific">Runella salmonicolor</name>
    <dbReference type="NCBI Taxonomy" id="2950278"/>
    <lineage>
        <taxon>Bacteria</taxon>
        <taxon>Pseudomonadati</taxon>
        <taxon>Bacteroidota</taxon>
        <taxon>Cytophagia</taxon>
        <taxon>Cytophagales</taxon>
        <taxon>Spirosomataceae</taxon>
        <taxon>Runella</taxon>
    </lineage>
</organism>
<dbReference type="Proteomes" id="UP001204772">
    <property type="component" value="Unassembled WGS sequence"/>
</dbReference>
<dbReference type="RefSeq" id="WP_253530035.1">
    <property type="nucleotide sequence ID" value="NZ_JAMZEL010000008.1"/>
</dbReference>